<evidence type="ECO:0000256" key="1">
    <source>
        <dbReference type="SAM" id="SignalP"/>
    </source>
</evidence>
<dbReference type="EMBL" id="JACHDY010000002">
    <property type="protein sequence ID" value="MBB5317214.1"/>
    <property type="molecule type" value="Genomic_DNA"/>
</dbReference>
<protein>
    <recommendedName>
        <fullName evidence="4">PEP-CTERM sorting domain-containing protein</fullName>
    </recommendedName>
</protein>
<sequence length="210" mass="22039">MKHLLRVLFVLALLCGGSSLAHANGVDFRMTVLDPPSCEQGNTFCQEFDGADTLPSVSLSTAACNSVGINLGPNATPYGCFVLSNFSGETIDSLTLHFLLGPLGNQDASCDSQGQSGIPSALNVVSCTNNEQTGFYDLVFGGGAGVPTGQNLIVFEQGADPNLFQGGNGTVGVTPEPDSLLLFSTGVMMAGLYMSRRIWTTFRKTADDNR</sequence>
<comment type="caution">
    <text evidence="2">The sequence shown here is derived from an EMBL/GenBank/DDBJ whole genome shotgun (WGS) entry which is preliminary data.</text>
</comment>
<keyword evidence="3" id="KW-1185">Reference proteome</keyword>
<keyword evidence="1" id="KW-0732">Signal</keyword>
<organism evidence="2 3">
    <name type="scientific">Tunturiibacter empetritectus</name>
    <dbReference type="NCBI Taxonomy" id="3069691"/>
    <lineage>
        <taxon>Bacteria</taxon>
        <taxon>Pseudomonadati</taxon>
        <taxon>Acidobacteriota</taxon>
        <taxon>Terriglobia</taxon>
        <taxon>Terriglobales</taxon>
        <taxon>Acidobacteriaceae</taxon>
        <taxon>Tunturiibacter</taxon>
    </lineage>
</organism>
<dbReference type="AlphaFoldDB" id="A0A7W8IHE5"/>
<evidence type="ECO:0000313" key="2">
    <source>
        <dbReference type="EMBL" id="MBB5317214.1"/>
    </source>
</evidence>
<proteinExistence type="predicted"/>
<name>A0A7W8IHE5_9BACT</name>
<dbReference type="Proteomes" id="UP000568106">
    <property type="component" value="Unassembled WGS sequence"/>
</dbReference>
<feature type="chain" id="PRO_5031065443" description="PEP-CTERM sorting domain-containing protein" evidence="1">
    <location>
        <begin position="24"/>
        <end position="210"/>
    </location>
</feature>
<gene>
    <name evidence="2" type="ORF">HDF09_001883</name>
</gene>
<accession>A0A7W8IHE5</accession>
<evidence type="ECO:0000313" key="3">
    <source>
        <dbReference type="Proteomes" id="UP000568106"/>
    </source>
</evidence>
<evidence type="ECO:0008006" key="4">
    <source>
        <dbReference type="Google" id="ProtNLM"/>
    </source>
</evidence>
<feature type="signal peptide" evidence="1">
    <location>
        <begin position="1"/>
        <end position="23"/>
    </location>
</feature>
<reference evidence="2" key="1">
    <citation type="submission" date="2020-08" db="EMBL/GenBank/DDBJ databases">
        <title>Genomic Encyclopedia of Type Strains, Phase IV (KMG-V): Genome sequencing to study the core and pangenomes of soil and plant-associated prokaryotes.</title>
        <authorList>
            <person name="Whitman W."/>
        </authorList>
    </citation>
    <scope>NUCLEOTIDE SEQUENCE [LARGE SCALE GENOMIC DNA]</scope>
    <source>
        <strain evidence="2">M8UP27</strain>
    </source>
</reference>